<keyword evidence="1" id="KW-0812">Transmembrane</keyword>
<keyword evidence="1" id="KW-1133">Transmembrane helix</keyword>
<keyword evidence="1" id="KW-0472">Membrane</keyword>
<reference evidence="2 3" key="1">
    <citation type="submission" date="2024-03" db="EMBL/GenBank/DDBJ databases">
        <authorList>
            <person name="Gkanogiannis A."/>
            <person name="Becerra Lopez-Lavalle L."/>
        </authorList>
    </citation>
    <scope>NUCLEOTIDE SEQUENCE [LARGE SCALE GENOMIC DNA]</scope>
</reference>
<evidence type="ECO:0000313" key="3">
    <source>
        <dbReference type="Proteomes" id="UP001642487"/>
    </source>
</evidence>
<gene>
    <name evidence="2" type="ORF">CITCOLO1_LOCUS8398</name>
</gene>
<keyword evidence="3" id="KW-1185">Reference proteome</keyword>
<name>A0ABP0Y7U2_9ROSI</name>
<sequence>MHCMTISQRRGSLTLSLYKAKQFHGIGLVQFVRLRPKSFFILIFIFLSSLASSFQGSKTLLLLFSNPLLFKFGVSILQE</sequence>
<proteinExistence type="predicted"/>
<dbReference type="EMBL" id="OZ021737">
    <property type="protein sequence ID" value="CAK9316534.1"/>
    <property type="molecule type" value="Genomic_DNA"/>
</dbReference>
<accession>A0ABP0Y7U2</accession>
<dbReference type="Proteomes" id="UP001642487">
    <property type="component" value="Chromosome 3"/>
</dbReference>
<organism evidence="2 3">
    <name type="scientific">Citrullus colocynthis</name>
    <name type="common">colocynth</name>
    <dbReference type="NCBI Taxonomy" id="252529"/>
    <lineage>
        <taxon>Eukaryota</taxon>
        <taxon>Viridiplantae</taxon>
        <taxon>Streptophyta</taxon>
        <taxon>Embryophyta</taxon>
        <taxon>Tracheophyta</taxon>
        <taxon>Spermatophyta</taxon>
        <taxon>Magnoliopsida</taxon>
        <taxon>eudicotyledons</taxon>
        <taxon>Gunneridae</taxon>
        <taxon>Pentapetalae</taxon>
        <taxon>rosids</taxon>
        <taxon>fabids</taxon>
        <taxon>Cucurbitales</taxon>
        <taxon>Cucurbitaceae</taxon>
        <taxon>Benincaseae</taxon>
        <taxon>Citrullus</taxon>
    </lineage>
</organism>
<feature type="transmembrane region" description="Helical" evidence="1">
    <location>
        <begin position="39"/>
        <end position="64"/>
    </location>
</feature>
<evidence type="ECO:0000313" key="2">
    <source>
        <dbReference type="EMBL" id="CAK9316534.1"/>
    </source>
</evidence>
<protein>
    <submittedName>
        <fullName evidence="2">Uncharacterized protein</fullName>
    </submittedName>
</protein>
<evidence type="ECO:0000256" key="1">
    <source>
        <dbReference type="SAM" id="Phobius"/>
    </source>
</evidence>